<proteinExistence type="predicted"/>
<evidence type="ECO:0000313" key="2">
    <source>
        <dbReference type="EMBL" id="CEG43312.1"/>
    </source>
</evidence>
<dbReference type="RefSeq" id="XP_024579681.1">
    <property type="nucleotide sequence ID" value="XM_024729289.1"/>
</dbReference>
<keyword evidence="3" id="KW-1185">Reference proteome</keyword>
<protein>
    <submittedName>
        <fullName evidence="2">Uncharacterized protein</fullName>
    </submittedName>
</protein>
<dbReference type="InterPro" id="IPR040031">
    <property type="entry name" value="Codanin-1"/>
</dbReference>
<dbReference type="GO" id="GO:0006325">
    <property type="term" value="P:chromatin organization"/>
    <property type="evidence" value="ECO:0007669"/>
    <property type="project" value="TreeGrafter"/>
</dbReference>
<name>A0A0P1APZ7_PLAHL</name>
<feature type="region of interest" description="Disordered" evidence="1">
    <location>
        <begin position="552"/>
        <end position="590"/>
    </location>
</feature>
<dbReference type="PANTHER" id="PTHR28678">
    <property type="entry name" value="CODANIN-1"/>
    <property type="match status" value="1"/>
</dbReference>
<sequence length="1337" mass="152157">MTNAQLWAAIRAFTDAELDHVRNIIRLYYCANLAACDSSPQVTMSDQKNFHISLKFGDTAHRVRVDNFVHVFLDYIHYQVQHHAKAKISDNTNSLNAKTTRAMSTSFDDEFPPLTKVEIKPNKRRITTTLLSSDKAKVTARPVPTVIAFPPLKATGNLKSSVWTKHSLLEKRMGATGIASNSTAALSNVNHKSVTWASQNSGPLKTNEQEYSSVNSFHQQQLLSRKNQTAVQMPHLQLEGCQQECIEGSLSYQKQNTTMSKGAVSSWLGSMPRLSSSAFCVNKQAAKLYGFLIRERFIKTTCVELQVLVSLLYQVDCSSCSQSVVHTVSDRSDHVTMTEFCWRTHCLDFAEIVCYEIEDVLKCLSGDLIKLVNECLSDAENICKDLAERLEQEFCKREELRVTESTRLGCQLPIEMKASAARNFALPFNEETDSRLHYRTPFEALLYSNREKARDGLLNLLRKFQQRQHSVVEFDDVAIAAAMTAARDLLSDVLPENRWWFAQFFVQELVQIGANPFGENDHDLVLKIFKDKLVVKNPDRLRKLHRRFTSQKAASQIRGEGVNNKNRSNGDASNQFLRKSRHENTENDASQEWKATLNQMKRFFTDNQLFFFHFLRTCDSYVFSELVRRHLEREFDAIQCCSSDRKDFTETVLKLKVVAKFLGYFRFSPQWHVTSSIRRLALENEAYQVVEQEGINIFEWTREVGVDVKKALETSILYGKIAKCIPWLCDYMCMLVLDTFSIQTTYFKQLLVLLHLLYRSRRLTLLGETGLYIAMQLERIFDLLHVDGSIMHKKEFQSDGLFPSSEVWKALQVDKEALGYQHENDMEIDRLPFLYSQVFIQSCVSEIEDLRGCIQTCAQRTLRHTSVSAGARLNANHFATPLRKLRPLQIILEPDTSISSNSLNLSSVDPDGKVSPINGSLPTISFEQIQEADTLSDALFKVYPRLKSILDFVVITVTTDVCEHVIKYIVMSRADTFVDRCSKESNLGREVTSGRVLSSQENSAVAAQSLFQKLLTAKTRDEVNASVRTALVTALRLRQERVCTAIYAFMPPSAHPTLIESITRVALQRTRGALEVLVSKSTQSEFVKRVEHQKKRILKDIETVTITTTPSSCFCTNVPRELRRICALLSKHINFEGLKGDEAYWQSQIKVLLQYLSEFLIMLDECGDLAGRLSTLVLWDVIWRTITSCFRIFEGTLNVFVKWHLNCERSTSELIELAIRIVTLFEILVRSIGKRDDNDAAVARIQSLFIFVLDFVTKLPSTQCSSDENCAQLAKRSAIRIQSFVVANLKAVAIAADKQCQVDIKWDQYLNAKHAVNALMPIDWQRYKTATTTTTAV</sequence>
<dbReference type="GeneID" id="36408570"/>
<evidence type="ECO:0000313" key="3">
    <source>
        <dbReference type="Proteomes" id="UP000054928"/>
    </source>
</evidence>
<organism evidence="2 3">
    <name type="scientific">Plasmopara halstedii</name>
    <name type="common">Downy mildew of sunflower</name>
    <dbReference type="NCBI Taxonomy" id="4781"/>
    <lineage>
        <taxon>Eukaryota</taxon>
        <taxon>Sar</taxon>
        <taxon>Stramenopiles</taxon>
        <taxon>Oomycota</taxon>
        <taxon>Peronosporomycetes</taxon>
        <taxon>Peronosporales</taxon>
        <taxon>Peronosporaceae</taxon>
        <taxon>Plasmopara</taxon>
    </lineage>
</organism>
<dbReference type="GO" id="GO:0005634">
    <property type="term" value="C:nucleus"/>
    <property type="evidence" value="ECO:0007669"/>
    <property type="project" value="TreeGrafter"/>
</dbReference>
<reference evidence="3" key="1">
    <citation type="submission" date="2014-09" db="EMBL/GenBank/DDBJ databases">
        <authorList>
            <person name="Sharma Rahul"/>
            <person name="Thines Marco"/>
        </authorList>
    </citation>
    <scope>NUCLEOTIDE SEQUENCE [LARGE SCALE GENOMIC DNA]</scope>
</reference>
<feature type="compositionally biased region" description="Polar residues" evidence="1">
    <location>
        <begin position="563"/>
        <end position="577"/>
    </location>
</feature>
<accession>A0A0P1APZ7</accession>
<dbReference type="EMBL" id="CCYD01000653">
    <property type="protein sequence ID" value="CEG43312.1"/>
    <property type="molecule type" value="Genomic_DNA"/>
</dbReference>
<evidence type="ECO:0000256" key="1">
    <source>
        <dbReference type="SAM" id="MobiDB-lite"/>
    </source>
</evidence>
<dbReference type="OrthoDB" id="76815at2759"/>
<dbReference type="OMA" id="AKFFVQE"/>
<dbReference type="PANTHER" id="PTHR28678:SF1">
    <property type="entry name" value="CODANIN-1"/>
    <property type="match status" value="1"/>
</dbReference>
<dbReference type="Proteomes" id="UP000054928">
    <property type="component" value="Unassembled WGS sequence"/>
</dbReference>